<gene>
    <name evidence="1" type="primary">WBGene00277421</name>
</gene>
<dbReference type="Proteomes" id="UP000005239">
    <property type="component" value="Unassembled WGS sequence"/>
</dbReference>
<protein>
    <submittedName>
        <fullName evidence="1">Uncharacterized protein</fullName>
    </submittedName>
</protein>
<accession>A0A2A6C9Z4</accession>
<reference evidence="1" key="2">
    <citation type="submission" date="2022-06" db="UniProtKB">
        <authorList>
            <consortium name="EnsemblMetazoa"/>
        </authorList>
    </citation>
    <scope>IDENTIFICATION</scope>
    <source>
        <strain evidence="1">PS312</strain>
    </source>
</reference>
<dbReference type="AlphaFoldDB" id="A0A2A6C9Z4"/>
<evidence type="ECO:0000313" key="1">
    <source>
        <dbReference type="EnsemblMetazoa" id="PPA39052.1"/>
    </source>
</evidence>
<reference evidence="2" key="1">
    <citation type="journal article" date="2008" name="Nat. Genet.">
        <title>The Pristionchus pacificus genome provides a unique perspective on nematode lifestyle and parasitism.</title>
        <authorList>
            <person name="Dieterich C."/>
            <person name="Clifton S.W."/>
            <person name="Schuster L.N."/>
            <person name="Chinwalla A."/>
            <person name="Delehaunty K."/>
            <person name="Dinkelacker I."/>
            <person name="Fulton L."/>
            <person name="Fulton R."/>
            <person name="Godfrey J."/>
            <person name="Minx P."/>
            <person name="Mitreva M."/>
            <person name="Roeseler W."/>
            <person name="Tian H."/>
            <person name="Witte H."/>
            <person name="Yang S.P."/>
            <person name="Wilson R.K."/>
            <person name="Sommer R.J."/>
        </authorList>
    </citation>
    <scope>NUCLEOTIDE SEQUENCE [LARGE SCALE GENOMIC DNA]</scope>
    <source>
        <strain evidence="2">PS312</strain>
    </source>
</reference>
<proteinExistence type="predicted"/>
<evidence type="ECO:0000313" key="2">
    <source>
        <dbReference type="Proteomes" id="UP000005239"/>
    </source>
</evidence>
<name>A0A2A6C9Z4_PRIPA</name>
<dbReference type="EnsemblMetazoa" id="PPA39052.1">
    <property type="protein sequence ID" value="PPA39052.1"/>
    <property type="gene ID" value="WBGene00277421"/>
</dbReference>
<keyword evidence="2" id="KW-1185">Reference proteome</keyword>
<organism evidence="1 2">
    <name type="scientific">Pristionchus pacificus</name>
    <name type="common">Parasitic nematode worm</name>
    <dbReference type="NCBI Taxonomy" id="54126"/>
    <lineage>
        <taxon>Eukaryota</taxon>
        <taxon>Metazoa</taxon>
        <taxon>Ecdysozoa</taxon>
        <taxon>Nematoda</taxon>
        <taxon>Chromadorea</taxon>
        <taxon>Rhabditida</taxon>
        <taxon>Rhabditina</taxon>
        <taxon>Diplogasteromorpha</taxon>
        <taxon>Diplogasteroidea</taxon>
        <taxon>Neodiplogasteridae</taxon>
        <taxon>Pristionchus</taxon>
    </lineage>
</organism>
<sequence>MRFSEWKEDSFVAAFFCIPNHVFFLPFYTSFFSLYFPLYSHRSPFGQSRVRKYFRSFPLRNAQ</sequence>
<accession>A0A8R1UUH9</accession>